<evidence type="ECO:0000313" key="2">
    <source>
        <dbReference type="Proteomes" id="UP000232673"/>
    </source>
</evidence>
<comment type="caution">
    <text evidence="1">The sequence shown here is derived from an EMBL/GenBank/DDBJ whole genome shotgun (WGS) entry which is preliminary data.</text>
</comment>
<protein>
    <recommendedName>
        <fullName evidence="3">DUF2750 domain-containing protein</fullName>
    </recommendedName>
</protein>
<dbReference type="AlphaFoldDB" id="A0A2N0TVK4"/>
<name>A0A2N0TVK4_9FLAO</name>
<gene>
    <name evidence="1" type="ORF">APR41_17740</name>
</gene>
<dbReference type="EMBL" id="LKTS01000021">
    <property type="protein sequence ID" value="PKD18751.1"/>
    <property type="molecule type" value="Genomic_DNA"/>
</dbReference>
<dbReference type="InterPro" id="IPR021284">
    <property type="entry name" value="DUF2750"/>
</dbReference>
<dbReference type="Proteomes" id="UP000232673">
    <property type="component" value="Unassembled WGS sequence"/>
</dbReference>
<dbReference type="OrthoDB" id="2936081at2"/>
<dbReference type="Pfam" id="PF11042">
    <property type="entry name" value="DUF2750"/>
    <property type="match status" value="1"/>
</dbReference>
<accession>A0A2N0TVK4</accession>
<evidence type="ECO:0000313" key="1">
    <source>
        <dbReference type="EMBL" id="PKD18751.1"/>
    </source>
</evidence>
<keyword evidence="2" id="KW-1185">Reference proteome</keyword>
<reference evidence="1 2" key="1">
    <citation type="submission" date="2015-10" db="EMBL/GenBank/DDBJ databases">
        <title>Draft genome sequence of Salegentibacter salinarum KCTC 12975.</title>
        <authorList>
            <person name="Lin W."/>
            <person name="Zheng Q."/>
        </authorList>
    </citation>
    <scope>NUCLEOTIDE SEQUENCE [LARGE SCALE GENOMIC DNA]</scope>
    <source>
        <strain evidence="1 2">KCTC 12975</strain>
    </source>
</reference>
<sequence>MKLNTKEVENVSKLKPFKRYKYFIKKIADFEEFWTIVDEKGDLALSEIDENTLVSFWTAEDFIKSNLDSGWGNCVPFKITLDDFEDTIAPLIADNSYLINVFPVNGKSGFVVDLNEFIRDLNEELEQYE</sequence>
<organism evidence="1 2">
    <name type="scientific">Salegentibacter salinarum</name>
    <dbReference type="NCBI Taxonomy" id="447422"/>
    <lineage>
        <taxon>Bacteria</taxon>
        <taxon>Pseudomonadati</taxon>
        <taxon>Bacteroidota</taxon>
        <taxon>Flavobacteriia</taxon>
        <taxon>Flavobacteriales</taxon>
        <taxon>Flavobacteriaceae</taxon>
        <taxon>Salegentibacter</taxon>
    </lineage>
</organism>
<evidence type="ECO:0008006" key="3">
    <source>
        <dbReference type="Google" id="ProtNLM"/>
    </source>
</evidence>
<proteinExistence type="predicted"/>
<dbReference type="RefSeq" id="WP_079714582.1">
    <property type="nucleotide sequence ID" value="NZ_FUZC01000024.1"/>
</dbReference>